<evidence type="ECO:0000256" key="3">
    <source>
        <dbReference type="ARBA" id="ARBA00006929"/>
    </source>
</evidence>
<keyword evidence="13" id="KW-1185">Reference proteome</keyword>
<dbReference type="Pfam" id="PF02107">
    <property type="entry name" value="FlgH"/>
    <property type="match status" value="1"/>
</dbReference>
<dbReference type="InterPro" id="IPR000527">
    <property type="entry name" value="Flag_Lring"/>
</dbReference>
<evidence type="ECO:0000256" key="5">
    <source>
        <dbReference type="ARBA" id="ARBA00022729"/>
    </source>
</evidence>
<comment type="similarity">
    <text evidence="3 10">Belongs to the FlgH family.</text>
</comment>
<keyword evidence="12" id="KW-0282">Flagellum</keyword>
<accession>A0ABT1NX42</accession>
<comment type="subcellular location">
    <subcellularLocation>
        <location evidence="10">Cell outer membrane</location>
        <topology evidence="10">Lipid-anchor</topology>
    </subcellularLocation>
    <subcellularLocation>
        <location evidence="10">Bacterial flagellum basal body</location>
    </subcellularLocation>
    <subcellularLocation>
        <location evidence="2">Membrane</location>
        <topology evidence="2">Lipid-anchor</topology>
    </subcellularLocation>
</comment>
<keyword evidence="5 10" id="KW-0732">Signal</keyword>
<feature type="chain" id="PRO_5045091732" description="Flagellar L-ring protein" evidence="11">
    <location>
        <begin position="28"/>
        <end position="221"/>
    </location>
</feature>
<evidence type="ECO:0000256" key="1">
    <source>
        <dbReference type="ARBA" id="ARBA00002591"/>
    </source>
</evidence>
<comment type="function">
    <text evidence="1 10">Assembles around the rod to form the L-ring and probably protects the motor/basal body from shearing forces during rotation.</text>
</comment>
<evidence type="ECO:0000313" key="13">
    <source>
        <dbReference type="Proteomes" id="UP001205566"/>
    </source>
</evidence>
<evidence type="ECO:0000256" key="10">
    <source>
        <dbReference type="HAMAP-Rule" id="MF_00415"/>
    </source>
</evidence>
<dbReference type="PANTHER" id="PTHR34933:SF3">
    <property type="entry name" value="FLAGELLAR L-RING PROTEIN"/>
    <property type="match status" value="1"/>
</dbReference>
<dbReference type="PANTHER" id="PTHR34933">
    <property type="entry name" value="FLAGELLAR L-RING PROTEIN"/>
    <property type="match status" value="1"/>
</dbReference>
<evidence type="ECO:0000256" key="9">
    <source>
        <dbReference type="ARBA" id="ARBA00023288"/>
    </source>
</evidence>
<sequence length="221" mass="24131">MRLSIRLALAAIFLASGCAQIPQSSLAGEPEWIEIPLPPEPRANGAVYQPEAGYRPLFEDYRPRMSGDLLTVVFNEQVSASKNSEVNADREGASTFTADTAPLGLEKLAEYGLDISGSSYFEGSGGAEARNTFSGTLTVTVLEVLPNRNLRVRGEKQIRINQGTEFIRFSGIVDPREITGENSVLSTQVADARIEYIGDGYINEAQTMGWLQRLLLNIAPY</sequence>
<evidence type="ECO:0000256" key="6">
    <source>
        <dbReference type="ARBA" id="ARBA00023136"/>
    </source>
</evidence>
<name>A0ABT1NX42_9GAMM</name>
<keyword evidence="7" id="KW-0564">Palmitate</keyword>
<keyword evidence="10" id="KW-0998">Cell outer membrane</keyword>
<keyword evidence="8 10" id="KW-0975">Bacterial flagellum</keyword>
<keyword evidence="12" id="KW-0969">Cilium</keyword>
<evidence type="ECO:0000256" key="11">
    <source>
        <dbReference type="SAM" id="SignalP"/>
    </source>
</evidence>
<comment type="subunit">
    <text evidence="4 10">The basal body constitutes a major portion of the flagellar organelle and consists of four rings (L,P,S, and M) mounted on a central rod.</text>
</comment>
<reference evidence="12" key="1">
    <citation type="thesis" date="2020" institute="Technische Universitat Dresden" country="Dresden, Germany">
        <title>The Agarolytic System of Microbulbifer elongatus PORT2, Isolated from Batu Karas, Pangandaran West Java Indonesia.</title>
        <authorList>
            <person name="Anggraeni S.R."/>
        </authorList>
    </citation>
    <scope>NUCLEOTIDE SEQUENCE</scope>
    <source>
        <strain evidence="12">PORT2</strain>
    </source>
</reference>
<gene>
    <name evidence="10" type="primary">flgH</name>
    <name evidence="12" type="ORF">HXX02_02805</name>
</gene>
<protein>
    <recommendedName>
        <fullName evidence="10">Flagellar L-ring protein</fullName>
    </recommendedName>
    <alternativeName>
        <fullName evidence="10">Basal body L-ring protein</fullName>
    </alternativeName>
</protein>
<keyword evidence="6 10" id="KW-0472">Membrane</keyword>
<feature type="signal peptide" evidence="11">
    <location>
        <begin position="1"/>
        <end position="27"/>
    </location>
</feature>
<dbReference type="Proteomes" id="UP001205566">
    <property type="component" value="Unassembled WGS sequence"/>
</dbReference>
<evidence type="ECO:0000256" key="4">
    <source>
        <dbReference type="ARBA" id="ARBA00011439"/>
    </source>
</evidence>
<dbReference type="PROSITE" id="PS51257">
    <property type="entry name" value="PROKAR_LIPOPROTEIN"/>
    <property type="match status" value="1"/>
</dbReference>
<keyword evidence="12" id="KW-0966">Cell projection</keyword>
<dbReference type="HAMAP" id="MF_00415">
    <property type="entry name" value="FlgH"/>
    <property type="match status" value="1"/>
</dbReference>
<dbReference type="PRINTS" id="PR01008">
    <property type="entry name" value="FLGLRINGFLGH"/>
</dbReference>
<evidence type="ECO:0000313" key="12">
    <source>
        <dbReference type="EMBL" id="MCQ3828366.1"/>
    </source>
</evidence>
<proteinExistence type="inferred from homology"/>
<keyword evidence="9 10" id="KW-0449">Lipoprotein</keyword>
<comment type="caution">
    <text evidence="12">The sequence shown here is derived from an EMBL/GenBank/DDBJ whole genome shotgun (WGS) entry which is preliminary data.</text>
</comment>
<dbReference type="EMBL" id="JACASI010000011">
    <property type="protein sequence ID" value="MCQ3828366.1"/>
    <property type="molecule type" value="Genomic_DNA"/>
</dbReference>
<evidence type="ECO:0000256" key="2">
    <source>
        <dbReference type="ARBA" id="ARBA00004635"/>
    </source>
</evidence>
<organism evidence="12 13">
    <name type="scientific">Microbulbifer elongatus</name>
    <dbReference type="NCBI Taxonomy" id="86173"/>
    <lineage>
        <taxon>Bacteria</taxon>
        <taxon>Pseudomonadati</taxon>
        <taxon>Pseudomonadota</taxon>
        <taxon>Gammaproteobacteria</taxon>
        <taxon>Cellvibrionales</taxon>
        <taxon>Microbulbiferaceae</taxon>
        <taxon>Microbulbifer</taxon>
    </lineage>
</organism>
<evidence type="ECO:0000256" key="8">
    <source>
        <dbReference type="ARBA" id="ARBA00023143"/>
    </source>
</evidence>
<evidence type="ECO:0000256" key="7">
    <source>
        <dbReference type="ARBA" id="ARBA00023139"/>
    </source>
</evidence>